<dbReference type="GO" id="GO:0008017">
    <property type="term" value="F:microtubule binding"/>
    <property type="evidence" value="ECO:0007669"/>
    <property type="project" value="TreeGrafter"/>
</dbReference>
<dbReference type="OMA" id="ARYQKKC"/>
<dbReference type="PANTHER" id="PTHR31954">
    <property type="entry name" value="CILIA- AND FLAGELLA-ASSOCIATED PROTEIN 157"/>
    <property type="match status" value="1"/>
</dbReference>
<protein>
    <recommendedName>
        <fullName evidence="3">Cilia- and flagella-associated protein 157</fullName>
    </recommendedName>
</protein>
<dbReference type="AlphaFoldDB" id="A0A9J7XXW5"/>
<proteinExistence type="inferred from homology"/>
<evidence type="ECO:0000256" key="2">
    <source>
        <dbReference type="ARBA" id="ARBA00010841"/>
    </source>
</evidence>
<comment type="similarity">
    <text evidence="2">Belongs to the CFAP157 family.</text>
</comment>
<evidence type="ECO:0000256" key="7">
    <source>
        <dbReference type="SAM" id="Coils"/>
    </source>
</evidence>
<feature type="coiled-coil region" evidence="7">
    <location>
        <begin position="235"/>
        <end position="304"/>
    </location>
</feature>
<keyword evidence="10" id="KW-1185">Reference proteome</keyword>
<dbReference type="Ensembl" id="ENSCCRT00000193728.1">
    <property type="protein sequence ID" value="ENSCCRP00000112757.1"/>
    <property type="gene ID" value="ENSCCRG00000008803.2"/>
</dbReference>
<evidence type="ECO:0000256" key="5">
    <source>
        <dbReference type="ARBA" id="ARBA00023069"/>
    </source>
</evidence>
<feature type="region of interest" description="Disordered" evidence="8">
    <location>
        <begin position="1"/>
        <end position="36"/>
    </location>
</feature>
<dbReference type="GO" id="GO:0036064">
    <property type="term" value="C:ciliary basal body"/>
    <property type="evidence" value="ECO:0007669"/>
    <property type="project" value="TreeGrafter"/>
</dbReference>
<dbReference type="GeneTree" id="ENSGT00730000111240"/>
<sequence length="493" mass="57029">MPPKKNGKGNGDKSLKKESTNPEQKTDEELTESDKNFYRAQIRDLEERLERYQHKCDELEVQEKDLYSKINNLEKEKKDIVLYLKRTLAQKEDELTDLAETLSRHQQAQEVERESFELQLSLLRHELQENKEKLTSENMALAGKLASLEEFSMQREKLMAERRSLEEQLQKQKEEHQAQIYNLEKKAVLDNDRLKKEMLQHVAAVAAEFRWVSDQKMPETTKRAMQENLSVTAQLQQLSDKTKELLKENDDLRAREKQLKIENAITEPLIHEITKKNVANQKVVHQLTEKCKQMQSEVEKCAKLQVEHQELLDSHSAVCTELDALRKKHATVIEVLNQTKAEAKRQRKELEEERTLRKQLKTVLEEAAVALKEALREVPKEEDSELKITVRRNQMMQKLLAVLDSAAALGNGPALTEFLPEVTCSHDLKKPSDIKSVIQFMLDFNSRPSELLQKSTSHLSHFKTGDLGLVPRKTHTTSKIGNLTKSAYTYAHK</sequence>
<evidence type="ECO:0000256" key="3">
    <source>
        <dbReference type="ARBA" id="ARBA00014087"/>
    </source>
</evidence>
<evidence type="ECO:0000256" key="6">
    <source>
        <dbReference type="ARBA" id="ARBA00023273"/>
    </source>
</evidence>
<feature type="coiled-coil region" evidence="7">
    <location>
        <begin position="333"/>
        <end position="377"/>
    </location>
</feature>
<evidence type="ECO:0000256" key="4">
    <source>
        <dbReference type="ARBA" id="ARBA00023054"/>
    </source>
</evidence>
<dbReference type="InterPro" id="IPR038844">
    <property type="entry name" value="CFAP157"/>
</dbReference>
<comment type="subcellular location">
    <subcellularLocation>
        <location evidence="1">Cell projection</location>
        <location evidence="1">Cilium</location>
    </subcellularLocation>
</comment>
<keyword evidence="5" id="KW-0969">Cilium</keyword>
<keyword evidence="6" id="KW-0966">Cell projection</keyword>
<evidence type="ECO:0000256" key="8">
    <source>
        <dbReference type="SAM" id="MobiDB-lite"/>
    </source>
</evidence>
<dbReference type="GO" id="GO:0007288">
    <property type="term" value="P:sperm axoneme assembly"/>
    <property type="evidence" value="ECO:0007669"/>
    <property type="project" value="TreeGrafter"/>
</dbReference>
<name>A0A9J7XXW5_CYPCA</name>
<reference evidence="9" key="1">
    <citation type="submission" date="2025-08" db="UniProtKB">
        <authorList>
            <consortium name="Ensembl"/>
        </authorList>
    </citation>
    <scope>IDENTIFICATION</scope>
</reference>
<evidence type="ECO:0000256" key="1">
    <source>
        <dbReference type="ARBA" id="ARBA00004138"/>
    </source>
</evidence>
<evidence type="ECO:0000313" key="9">
    <source>
        <dbReference type="Ensembl" id="ENSCCRP00000112757.1"/>
    </source>
</evidence>
<accession>A0A9J7XXW5</accession>
<dbReference type="PANTHER" id="PTHR31954:SF1">
    <property type="entry name" value="CILIA- AND FLAGELLA-ASSOCIATED PROTEIN 157"/>
    <property type="match status" value="1"/>
</dbReference>
<feature type="compositionally biased region" description="Basic and acidic residues" evidence="8">
    <location>
        <begin position="10"/>
        <end position="36"/>
    </location>
</feature>
<evidence type="ECO:0000313" key="10">
    <source>
        <dbReference type="Proteomes" id="UP001108240"/>
    </source>
</evidence>
<reference evidence="9" key="2">
    <citation type="submission" date="2025-09" db="UniProtKB">
        <authorList>
            <consortium name="Ensembl"/>
        </authorList>
    </citation>
    <scope>IDENTIFICATION</scope>
</reference>
<dbReference type="Proteomes" id="UP001108240">
    <property type="component" value="Unplaced"/>
</dbReference>
<organism evidence="9 10">
    <name type="scientific">Cyprinus carpio carpio</name>
    <dbReference type="NCBI Taxonomy" id="630221"/>
    <lineage>
        <taxon>Eukaryota</taxon>
        <taxon>Metazoa</taxon>
        <taxon>Chordata</taxon>
        <taxon>Craniata</taxon>
        <taxon>Vertebrata</taxon>
        <taxon>Euteleostomi</taxon>
        <taxon>Actinopterygii</taxon>
        <taxon>Neopterygii</taxon>
        <taxon>Teleostei</taxon>
        <taxon>Ostariophysi</taxon>
        <taxon>Cypriniformes</taxon>
        <taxon>Cyprinidae</taxon>
        <taxon>Cyprininae</taxon>
        <taxon>Cyprinus</taxon>
    </lineage>
</organism>
<keyword evidence="4 7" id="KW-0175">Coiled coil</keyword>